<dbReference type="STRING" id="762983.HMPREF9444_01738"/>
<dbReference type="SUPFAM" id="SSF161098">
    <property type="entry name" value="MetI-like"/>
    <property type="match status" value="1"/>
</dbReference>
<keyword evidence="7 8" id="KW-0472">Membrane</keyword>
<proteinExistence type="inferred from homology"/>
<dbReference type="eggNOG" id="COG1177">
    <property type="taxonomic scope" value="Bacteria"/>
</dbReference>
<dbReference type="InterPro" id="IPR035906">
    <property type="entry name" value="MetI-like_sf"/>
</dbReference>
<dbReference type="InterPro" id="IPR000515">
    <property type="entry name" value="MetI-like"/>
</dbReference>
<feature type="transmembrane region" description="Helical" evidence="8">
    <location>
        <begin position="138"/>
        <end position="161"/>
    </location>
</feature>
<keyword evidence="3 8" id="KW-0813">Transport</keyword>
<evidence type="ECO:0000313" key="10">
    <source>
        <dbReference type="EMBL" id="EFY06478.1"/>
    </source>
</evidence>
<keyword evidence="11" id="KW-1185">Reference proteome</keyword>
<feature type="domain" description="ABC transmembrane type-1" evidence="9">
    <location>
        <begin position="63"/>
        <end position="258"/>
    </location>
</feature>
<comment type="similarity">
    <text evidence="2">Belongs to the binding-protein-dependent transport system permease family. CysTW subfamily.</text>
</comment>
<feature type="transmembrane region" description="Helical" evidence="8">
    <location>
        <begin position="182"/>
        <end position="203"/>
    </location>
</feature>
<dbReference type="RefSeq" id="WP_009143903.1">
    <property type="nucleotide sequence ID" value="NZ_GL831047.1"/>
</dbReference>
<accession>E8LLW5</accession>
<sequence>MRKNKSLIARIVILACALTFLYLPILMLIIYSFNESKMVTVWTKASLHWYYELFSDSQIGHAVLISLTVAFMTACASVVIGTLAAFVLVRVRSFTGESLFVLLITAPMVLPEVITGLALLMLFVTLGEIIPWFADRGIFAIWIAHVTFCSAYTTVVIRSRFRELDISIEEAAMDLGAGPIKVFFAVILPAIMPAEVAAFLLSFTMSMDDLVITSFIAGPDSTTLPMLIFSSVRRGLSPEINALATIIVLIVSIFTFFAWLSMVKKQKRMASDAAKAAKAAKLEQQRSTFHSKI</sequence>
<comment type="caution">
    <text evidence="10">The sequence shown here is derived from an EMBL/GenBank/DDBJ whole genome shotgun (WGS) entry which is preliminary data.</text>
</comment>
<dbReference type="OrthoDB" id="9782004at2"/>
<feature type="transmembrane region" description="Helical" evidence="8">
    <location>
        <begin position="240"/>
        <end position="260"/>
    </location>
</feature>
<evidence type="ECO:0000256" key="5">
    <source>
        <dbReference type="ARBA" id="ARBA00022692"/>
    </source>
</evidence>
<dbReference type="PANTHER" id="PTHR43848">
    <property type="entry name" value="PUTRESCINE TRANSPORT SYSTEM PERMEASE PROTEIN POTI"/>
    <property type="match status" value="1"/>
</dbReference>
<evidence type="ECO:0000256" key="8">
    <source>
        <dbReference type="RuleBase" id="RU363032"/>
    </source>
</evidence>
<comment type="subcellular location">
    <subcellularLocation>
        <location evidence="1 8">Cell membrane</location>
        <topology evidence="1 8">Multi-pass membrane protein</topology>
    </subcellularLocation>
</comment>
<organism evidence="10 11">
    <name type="scientific">Succinatimonas hippei (strain DSM 22608 / JCM 16073 / KCTC 15190 / YIT 12066)</name>
    <dbReference type="NCBI Taxonomy" id="762983"/>
    <lineage>
        <taxon>Bacteria</taxon>
        <taxon>Pseudomonadati</taxon>
        <taxon>Pseudomonadota</taxon>
        <taxon>Gammaproteobacteria</taxon>
        <taxon>Aeromonadales</taxon>
        <taxon>Succinivibrionaceae</taxon>
        <taxon>Succinatimonas</taxon>
    </lineage>
</organism>
<gene>
    <name evidence="10" type="ORF">HMPREF9444_01738</name>
</gene>
<evidence type="ECO:0000259" key="9">
    <source>
        <dbReference type="PROSITE" id="PS50928"/>
    </source>
</evidence>
<evidence type="ECO:0000313" key="11">
    <source>
        <dbReference type="Proteomes" id="UP000018458"/>
    </source>
</evidence>
<feature type="transmembrane region" description="Helical" evidence="8">
    <location>
        <begin position="59"/>
        <end position="88"/>
    </location>
</feature>
<dbReference type="PANTHER" id="PTHR43848:SF2">
    <property type="entry name" value="PUTRESCINE TRANSPORT SYSTEM PERMEASE PROTEIN POTI"/>
    <property type="match status" value="1"/>
</dbReference>
<dbReference type="InterPro" id="IPR051789">
    <property type="entry name" value="Bact_Polyamine_Transport"/>
</dbReference>
<dbReference type="GO" id="GO:0055085">
    <property type="term" value="P:transmembrane transport"/>
    <property type="evidence" value="ECO:0007669"/>
    <property type="project" value="InterPro"/>
</dbReference>
<name>E8LLW5_SUCHY</name>
<keyword evidence="4" id="KW-1003">Cell membrane</keyword>
<dbReference type="Proteomes" id="UP000018458">
    <property type="component" value="Unassembled WGS sequence"/>
</dbReference>
<evidence type="ECO:0000256" key="4">
    <source>
        <dbReference type="ARBA" id="ARBA00022475"/>
    </source>
</evidence>
<dbReference type="PROSITE" id="PS50928">
    <property type="entry name" value="ABC_TM1"/>
    <property type="match status" value="1"/>
</dbReference>
<dbReference type="Pfam" id="PF00528">
    <property type="entry name" value="BPD_transp_1"/>
    <property type="match status" value="1"/>
</dbReference>
<keyword evidence="6 8" id="KW-1133">Transmembrane helix</keyword>
<feature type="transmembrane region" description="Helical" evidence="8">
    <location>
        <begin position="100"/>
        <end position="126"/>
    </location>
</feature>
<dbReference type="EMBL" id="AEVO01000117">
    <property type="protein sequence ID" value="EFY06478.1"/>
    <property type="molecule type" value="Genomic_DNA"/>
</dbReference>
<dbReference type="CDD" id="cd06261">
    <property type="entry name" value="TM_PBP2"/>
    <property type="match status" value="1"/>
</dbReference>
<evidence type="ECO:0000256" key="7">
    <source>
        <dbReference type="ARBA" id="ARBA00023136"/>
    </source>
</evidence>
<protein>
    <submittedName>
        <fullName evidence="10">ABC transporter, permease protein</fullName>
    </submittedName>
</protein>
<feature type="transmembrane region" description="Helical" evidence="8">
    <location>
        <begin position="7"/>
        <end position="33"/>
    </location>
</feature>
<evidence type="ECO:0000256" key="2">
    <source>
        <dbReference type="ARBA" id="ARBA00007069"/>
    </source>
</evidence>
<dbReference type="Gene3D" id="1.10.3720.10">
    <property type="entry name" value="MetI-like"/>
    <property type="match status" value="1"/>
</dbReference>
<dbReference type="GO" id="GO:0005886">
    <property type="term" value="C:plasma membrane"/>
    <property type="evidence" value="ECO:0007669"/>
    <property type="project" value="UniProtKB-SubCell"/>
</dbReference>
<evidence type="ECO:0000256" key="6">
    <source>
        <dbReference type="ARBA" id="ARBA00022989"/>
    </source>
</evidence>
<evidence type="ECO:0000256" key="3">
    <source>
        <dbReference type="ARBA" id="ARBA00022448"/>
    </source>
</evidence>
<dbReference type="AlphaFoldDB" id="E8LLW5"/>
<reference evidence="10 11" key="1">
    <citation type="submission" date="2011-01" db="EMBL/GenBank/DDBJ databases">
        <authorList>
            <person name="Weinstock G."/>
            <person name="Sodergren E."/>
            <person name="Clifton S."/>
            <person name="Fulton L."/>
            <person name="Fulton B."/>
            <person name="Courtney L."/>
            <person name="Fronick C."/>
            <person name="Harrison M."/>
            <person name="Strong C."/>
            <person name="Farmer C."/>
            <person name="Delahaunty K."/>
            <person name="Markovic C."/>
            <person name="Hall O."/>
            <person name="Minx P."/>
            <person name="Tomlinson C."/>
            <person name="Mitreva M."/>
            <person name="Hou S."/>
            <person name="Chen J."/>
            <person name="Wollam A."/>
            <person name="Pepin K.H."/>
            <person name="Johnson M."/>
            <person name="Bhonagiri V."/>
            <person name="Zhang X."/>
            <person name="Suruliraj S."/>
            <person name="Warren W."/>
            <person name="Chinwalla A."/>
            <person name="Mardis E.R."/>
            <person name="Wilson R.K."/>
        </authorList>
    </citation>
    <scope>NUCLEOTIDE SEQUENCE [LARGE SCALE GENOMIC DNA]</scope>
    <source>
        <strain evidence="11">DSM 22608 / JCM 16073 / KCTC 15190 / YIT 12066</strain>
    </source>
</reference>
<keyword evidence="5 8" id="KW-0812">Transmembrane</keyword>
<dbReference type="HOGENOM" id="CLU_016047_3_0_6"/>
<evidence type="ECO:0000256" key="1">
    <source>
        <dbReference type="ARBA" id="ARBA00004651"/>
    </source>
</evidence>